<protein>
    <submittedName>
        <fullName evidence="1">Head-to-tail adaptor</fullName>
    </submittedName>
</protein>
<keyword evidence="2" id="KW-1185">Reference proteome</keyword>
<sequence length="160" mass="16871">MRPLPPALSELEADLGFAAGDLTDPDKTRAERALQKATTLVLAEAPAKADAWTVDAPAIVELVVLTAARRGFENPRGIQQETLGAHTVGLSESTGVYLTARELQQVRRAATGQRKGFVGSVRTPSAYADDPEAADTVYLGVTGQEPVPVLSIADLVEYGS</sequence>
<name>A0A8F3IMS0_9CAUD</name>
<dbReference type="EMBL" id="MW862981">
    <property type="protein sequence ID" value="QWY81830.1"/>
    <property type="molecule type" value="Genomic_DNA"/>
</dbReference>
<reference evidence="1" key="1">
    <citation type="submission" date="2021-04" db="EMBL/GenBank/DDBJ databases">
        <authorList>
            <person name="Ulbrich M."/>
            <person name="Aldana K.S."/>
            <person name="Brown J.W."/>
            <person name="Campbell D.M."/>
            <person name="Chai A.E."/>
            <person name="Dalson K.A."/>
            <person name="Dembinski E."/>
            <person name="Gomez D.E."/>
            <person name="Gupta K."/>
            <person name="Guyot M."/>
            <person name="Hocutt K.M."/>
            <person name="Holsinger J.M."/>
            <person name="Ibarra L.A."/>
            <person name="Jeon T.-Y."/>
            <person name="Mackenzie M."/>
            <person name="Marquez I.-P.P."/>
            <person name="Mathenge R.W."/>
            <person name="Mo B.F."/>
            <person name="Nelson S."/>
            <person name="Zepeda J."/>
            <person name="Zhang L.J."/>
            <person name="Ngo R."/>
            <person name="Tse V.Y."/>
            <person name="Garlena R.A."/>
            <person name="Russell D.A."/>
            <person name="Pope W.H."/>
            <person name="Jacobs-Sera D."/>
            <person name="Hatfull G.F."/>
            <person name="Reddi K."/>
            <person name="Moberg-Parker J."/>
            <person name="Freise A.C."/>
        </authorList>
    </citation>
    <scope>NUCLEOTIDE SEQUENCE</scope>
</reference>
<gene>
    <name evidence="1" type="primary">7</name>
    <name evidence="1" type="ORF">SEA_HONK_7</name>
</gene>
<evidence type="ECO:0000313" key="2">
    <source>
        <dbReference type="Proteomes" id="UP000693682"/>
    </source>
</evidence>
<proteinExistence type="predicted"/>
<evidence type="ECO:0000313" key="1">
    <source>
        <dbReference type="EMBL" id="QWY81830.1"/>
    </source>
</evidence>
<organism evidence="1 2">
    <name type="scientific">Microbacterium phage Honk</name>
    <dbReference type="NCBI Taxonomy" id="2836095"/>
    <lineage>
        <taxon>Viruses</taxon>
        <taxon>Duplodnaviria</taxon>
        <taxon>Heunggongvirae</taxon>
        <taxon>Uroviricota</taxon>
        <taxon>Caudoviricetes</taxon>
        <taxon>Casidaviridae</taxon>
        <taxon>Honkvirus</taxon>
        <taxon>Honkvirus honk</taxon>
    </lineage>
</organism>
<accession>A0A8F3IMS0</accession>
<dbReference type="Proteomes" id="UP000693682">
    <property type="component" value="Segment"/>
</dbReference>